<feature type="compositionally biased region" description="Acidic residues" evidence="1">
    <location>
        <begin position="221"/>
        <end position="231"/>
    </location>
</feature>
<keyword evidence="3" id="KW-1185">Reference proteome</keyword>
<reference evidence="2 3" key="1">
    <citation type="submission" date="2019-12" db="EMBL/GenBank/DDBJ databases">
        <title>Litoreibacter badius sp. nov., a novel bacteriochlorophyll a-containing bacterium in the genus Litoreibacter.</title>
        <authorList>
            <person name="Kanamuro M."/>
            <person name="Takabe Y."/>
            <person name="Mori K."/>
            <person name="Takaichi S."/>
            <person name="Hanada S."/>
        </authorList>
    </citation>
    <scope>NUCLEOTIDE SEQUENCE [LARGE SCALE GENOMIC DNA]</scope>
    <source>
        <strain evidence="2 3">K6</strain>
    </source>
</reference>
<evidence type="ECO:0000313" key="2">
    <source>
        <dbReference type="EMBL" id="GFE65926.1"/>
    </source>
</evidence>
<feature type="compositionally biased region" description="Basic and acidic residues" evidence="1">
    <location>
        <begin position="470"/>
        <end position="483"/>
    </location>
</feature>
<proteinExistence type="predicted"/>
<gene>
    <name evidence="2" type="ORF">KIN_30000</name>
</gene>
<comment type="caution">
    <text evidence="2">The sequence shown here is derived from an EMBL/GenBank/DDBJ whole genome shotgun (WGS) entry which is preliminary data.</text>
</comment>
<feature type="compositionally biased region" description="Acidic residues" evidence="1">
    <location>
        <begin position="268"/>
        <end position="279"/>
    </location>
</feature>
<feature type="region of interest" description="Disordered" evidence="1">
    <location>
        <begin position="194"/>
        <end position="290"/>
    </location>
</feature>
<feature type="region of interest" description="Disordered" evidence="1">
    <location>
        <begin position="439"/>
        <end position="492"/>
    </location>
</feature>
<dbReference type="PROSITE" id="PS51257">
    <property type="entry name" value="PROKAR_LIPOPROTEIN"/>
    <property type="match status" value="1"/>
</dbReference>
<protein>
    <recommendedName>
        <fullName evidence="4">Lipoprotein</fullName>
    </recommendedName>
</protein>
<evidence type="ECO:0008006" key="4">
    <source>
        <dbReference type="Google" id="ProtNLM"/>
    </source>
</evidence>
<feature type="compositionally biased region" description="Basic and acidic residues" evidence="1">
    <location>
        <begin position="232"/>
        <end position="252"/>
    </location>
</feature>
<evidence type="ECO:0000256" key="1">
    <source>
        <dbReference type="SAM" id="MobiDB-lite"/>
    </source>
</evidence>
<dbReference type="Proteomes" id="UP000436822">
    <property type="component" value="Unassembled WGS sequence"/>
</dbReference>
<feature type="region of interest" description="Disordered" evidence="1">
    <location>
        <begin position="324"/>
        <end position="358"/>
    </location>
</feature>
<dbReference type="AlphaFoldDB" id="A0A6N6JI32"/>
<dbReference type="OrthoDB" id="7798282at2"/>
<sequence length="610" mass="67137">MVNENKILTVSYGTFSCTLEGFDDPFSTMKAIAEYFRDLAAGDRFFGAEPPQPDTEMLHRIAEQTIQQRVSVTSNDDNSVVLRQTRSPEELPPPAMPMTLDLPDAKAPEKQAVLRDPRPENENSVAAKLARIRASVDGGQSDTPDAKLSYSEDEHAGDQTAAQSALRDNIFMDGGVQTAPWDAESIEHGELTVETDPVAEEPADKKSDEPSIVVERISQEDLSDPAEEDALDAERPEKLSADEESDLQRLLEDAEGPAIDGNEGVEATLEEQGEAEDDLPSVSDSEGTSIFSDTDDVAELVDVPENSAPDVEPIDDLPTLEEDAITGEPEKAVEPDAPLAAEEAEDDPEEDHEVENVRASRLLRRKALTAADEDVAVERLMDVTSSRLGESDSSVRRASIAHLKAAVAATKADASIVDEAAQKEEREISQYRDDLARVVRPGRPDVEGGQKTDRPEPLMLLNELRIDEEEAKRRGPFDAEGKPRRLTRSELVMQEDAEDYAAMSHDKTYEKEQVRQIEDRPSFEDYVKEKDALEMPDLVEAAAAHFTFVEDTPEFTRPMLMRKAASISAGGNITREAGLRAFGSILREGRIVKGQEGRFTLSKKSRFYSG</sequence>
<feature type="compositionally biased region" description="Basic and acidic residues" evidence="1">
    <location>
        <begin position="439"/>
        <end position="456"/>
    </location>
</feature>
<name>A0A6N6JI32_9RHOB</name>
<evidence type="ECO:0000313" key="3">
    <source>
        <dbReference type="Proteomes" id="UP000436822"/>
    </source>
</evidence>
<feature type="compositionally biased region" description="Acidic residues" evidence="1">
    <location>
        <begin position="342"/>
        <end position="353"/>
    </location>
</feature>
<dbReference type="EMBL" id="BLJE01000003">
    <property type="protein sequence ID" value="GFE65926.1"/>
    <property type="molecule type" value="Genomic_DNA"/>
</dbReference>
<feature type="region of interest" description="Disordered" evidence="1">
    <location>
        <begin position="132"/>
        <end position="162"/>
    </location>
</feature>
<organism evidence="2 3">
    <name type="scientific">Litoreibacter roseus</name>
    <dbReference type="NCBI Taxonomy" id="2601869"/>
    <lineage>
        <taxon>Bacteria</taxon>
        <taxon>Pseudomonadati</taxon>
        <taxon>Pseudomonadota</taxon>
        <taxon>Alphaproteobacteria</taxon>
        <taxon>Rhodobacterales</taxon>
        <taxon>Roseobacteraceae</taxon>
        <taxon>Litoreibacter</taxon>
    </lineage>
</organism>
<dbReference type="RefSeq" id="WP_159808480.1">
    <property type="nucleotide sequence ID" value="NZ_BLJE01000003.1"/>
</dbReference>
<accession>A0A6N6JI32</accession>